<protein>
    <submittedName>
        <fullName evidence="2">(raccoon dog) hypothetical protein</fullName>
    </submittedName>
</protein>
<name>A0A811ZDS4_NYCPR</name>
<feature type="region of interest" description="Disordered" evidence="1">
    <location>
        <begin position="1"/>
        <end position="240"/>
    </location>
</feature>
<feature type="compositionally biased region" description="Polar residues" evidence="1">
    <location>
        <begin position="45"/>
        <end position="69"/>
    </location>
</feature>
<keyword evidence="3" id="KW-1185">Reference proteome</keyword>
<evidence type="ECO:0000313" key="2">
    <source>
        <dbReference type="EMBL" id="CAD7686794.1"/>
    </source>
</evidence>
<dbReference type="AlphaFoldDB" id="A0A811ZDS4"/>
<feature type="compositionally biased region" description="Polar residues" evidence="1">
    <location>
        <begin position="139"/>
        <end position="178"/>
    </location>
</feature>
<evidence type="ECO:0000313" key="3">
    <source>
        <dbReference type="Proteomes" id="UP000645828"/>
    </source>
</evidence>
<feature type="compositionally biased region" description="Basic and acidic residues" evidence="1">
    <location>
        <begin position="210"/>
        <end position="219"/>
    </location>
</feature>
<dbReference type="EMBL" id="CAJHUB010000762">
    <property type="protein sequence ID" value="CAD7686794.1"/>
    <property type="molecule type" value="Genomic_DNA"/>
</dbReference>
<comment type="caution">
    <text evidence="2">The sequence shown here is derived from an EMBL/GenBank/DDBJ whole genome shotgun (WGS) entry which is preliminary data.</text>
</comment>
<dbReference type="InterPro" id="IPR031460">
    <property type="entry name" value="DUF4678"/>
</dbReference>
<feature type="compositionally biased region" description="Polar residues" evidence="1">
    <location>
        <begin position="104"/>
        <end position="119"/>
    </location>
</feature>
<proteinExistence type="predicted"/>
<dbReference type="PANTHER" id="PTHR37365:SF1">
    <property type="entry name" value="TESTIS-EXPRESSED PROTEIN 44"/>
    <property type="match status" value="1"/>
</dbReference>
<organism evidence="2 3">
    <name type="scientific">Nyctereutes procyonoides</name>
    <name type="common">Raccoon dog</name>
    <name type="synonym">Canis procyonoides</name>
    <dbReference type="NCBI Taxonomy" id="34880"/>
    <lineage>
        <taxon>Eukaryota</taxon>
        <taxon>Metazoa</taxon>
        <taxon>Chordata</taxon>
        <taxon>Craniata</taxon>
        <taxon>Vertebrata</taxon>
        <taxon>Euteleostomi</taxon>
        <taxon>Mammalia</taxon>
        <taxon>Eutheria</taxon>
        <taxon>Laurasiatheria</taxon>
        <taxon>Carnivora</taxon>
        <taxon>Caniformia</taxon>
        <taxon>Canidae</taxon>
        <taxon>Nyctereutes</taxon>
    </lineage>
</organism>
<gene>
    <name evidence="2" type="ORF">NYPRO_LOCUS19587</name>
</gene>
<dbReference type="Proteomes" id="UP000645828">
    <property type="component" value="Unassembled WGS sequence"/>
</dbReference>
<evidence type="ECO:0000256" key="1">
    <source>
        <dbReference type="SAM" id="MobiDB-lite"/>
    </source>
</evidence>
<dbReference type="PANTHER" id="PTHR37365">
    <property type="entry name" value="TESTIS-EXPRESSED PROTEIN 44"/>
    <property type="match status" value="1"/>
</dbReference>
<dbReference type="Pfam" id="PF15727">
    <property type="entry name" value="DUF4678"/>
    <property type="match status" value="1"/>
</dbReference>
<reference evidence="2" key="1">
    <citation type="submission" date="2020-12" db="EMBL/GenBank/DDBJ databases">
        <authorList>
            <consortium name="Molecular Ecology Group"/>
        </authorList>
    </citation>
    <scope>NUCLEOTIDE SEQUENCE</scope>
    <source>
        <strain evidence="2">TBG_1078</strain>
    </source>
</reference>
<sequence>MTTTPSREARAASIPTDGNSRSPDGPGAGSQNQVGPAANGAIASPEQQDVDQASVESVTSKPTSASGEQDSYAVAEGHSQEPREASNTLQMSTSPQDPAWDGQGQDSRMIQGLQTSQCDSLAGEETPQSAGIPDREQESAPTTPSTEVQPSRTVDAQPMGSTADTASQPRGQDTSATESMEADPECLEPVSLDTKALPGAESQGLTEGDLGERSRDLRRPSVAPGGSGPPSPSPQEVALGGRSLDSSLCMANEEDSYMRSMTSLLGGGEGSISSLADVLVWSETTVGMASALLASGHSSVTDLLHSPGPSLRSVSSILGSTFSSGLMAGTSLALRSVTHLLERVEQRTLEGVRSAVRYLTSHLVPHQAMPAQTPARPQ</sequence>
<feature type="compositionally biased region" description="Polar residues" evidence="1">
    <location>
        <begin position="85"/>
        <end position="96"/>
    </location>
</feature>
<accession>A0A811ZDS4</accession>